<dbReference type="EMBL" id="CP139781">
    <property type="protein sequence ID" value="WRQ87178.1"/>
    <property type="molecule type" value="Genomic_DNA"/>
</dbReference>
<gene>
    <name evidence="2" type="ORF">K1X11_020390</name>
</gene>
<dbReference type="InterPro" id="IPR050508">
    <property type="entry name" value="Methyltransf_Superfamily"/>
</dbReference>
<dbReference type="Pfam" id="PF08241">
    <property type="entry name" value="Methyltransf_11"/>
    <property type="match status" value="1"/>
</dbReference>
<evidence type="ECO:0000313" key="2">
    <source>
        <dbReference type="EMBL" id="WRQ87178.1"/>
    </source>
</evidence>
<dbReference type="InterPro" id="IPR013216">
    <property type="entry name" value="Methyltransf_11"/>
</dbReference>
<dbReference type="RefSeq" id="WP_221029408.1">
    <property type="nucleotide sequence ID" value="NZ_CP139781.1"/>
</dbReference>
<evidence type="ECO:0000313" key="3">
    <source>
        <dbReference type="Proteomes" id="UP000738431"/>
    </source>
</evidence>
<evidence type="ECO:0000259" key="1">
    <source>
        <dbReference type="Pfam" id="PF08241"/>
    </source>
</evidence>
<dbReference type="Gene3D" id="3.40.50.150">
    <property type="entry name" value="Vaccinia Virus protein VP39"/>
    <property type="match status" value="1"/>
</dbReference>
<reference evidence="2 3" key="1">
    <citation type="submission" date="2021-08" db="EMBL/GenBank/DDBJ databases">
        <authorList>
            <person name="Zhang D."/>
            <person name="Zhang A."/>
            <person name="Wang L."/>
        </authorList>
    </citation>
    <scope>NUCLEOTIDE SEQUENCE [LARGE SCALE GENOMIC DNA]</scope>
    <source>
        <strain evidence="2 3">WL0086</strain>
    </source>
</reference>
<name>A0ABZ1C615_9BACT</name>
<keyword evidence="2" id="KW-0808">Transferase</keyword>
<dbReference type="GO" id="GO:0008168">
    <property type="term" value="F:methyltransferase activity"/>
    <property type="evidence" value="ECO:0007669"/>
    <property type="project" value="UniProtKB-KW"/>
</dbReference>
<reference evidence="2 3" key="2">
    <citation type="submission" date="2023-12" db="EMBL/GenBank/DDBJ databases">
        <title>Description of an unclassified Opitutus bacterium of Verrucomicrobiota.</title>
        <authorList>
            <person name="Zhang D.-F."/>
        </authorList>
    </citation>
    <scope>NUCLEOTIDE SEQUENCE [LARGE SCALE GENOMIC DNA]</scope>
    <source>
        <strain evidence="2 3">WL0086</strain>
    </source>
</reference>
<dbReference type="PANTHER" id="PTHR42912:SF93">
    <property type="entry name" value="N6-ADENOSINE-METHYLTRANSFERASE TMT1A"/>
    <property type="match status" value="1"/>
</dbReference>
<dbReference type="CDD" id="cd02440">
    <property type="entry name" value="AdoMet_MTases"/>
    <property type="match status" value="1"/>
</dbReference>
<dbReference type="GO" id="GO:0032259">
    <property type="term" value="P:methylation"/>
    <property type="evidence" value="ECO:0007669"/>
    <property type="project" value="UniProtKB-KW"/>
</dbReference>
<keyword evidence="3" id="KW-1185">Reference proteome</keyword>
<dbReference type="Proteomes" id="UP000738431">
    <property type="component" value="Chromosome"/>
</dbReference>
<dbReference type="SUPFAM" id="SSF53335">
    <property type="entry name" value="S-adenosyl-L-methionine-dependent methyltransferases"/>
    <property type="match status" value="1"/>
</dbReference>
<feature type="domain" description="Methyltransferase type 11" evidence="1">
    <location>
        <begin position="43"/>
        <end position="144"/>
    </location>
</feature>
<accession>A0ABZ1C615</accession>
<proteinExistence type="predicted"/>
<keyword evidence="2" id="KW-0489">Methyltransferase</keyword>
<organism evidence="2 3">
    <name type="scientific">Actomonas aquatica</name>
    <dbReference type="NCBI Taxonomy" id="2866162"/>
    <lineage>
        <taxon>Bacteria</taxon>
        <taxon>Pseudomonadati</taxon>
        <taxon>Verrucomicrobiota</taxon>
        <taxon>Opitutia</taxon>
        <taxon>Opitutales</taxon>
        <taxon>Opitutaceae</taxon>
        <taxon>Actomonas</taxon>
    </lineage>
</organism>
<dbReference type="InterPro" id="IPR029063">
    <property type="entry name" value="SAM-dependent_MTases_sf"/>
</dbReference>
<dbReference type="PANTHER" id="PTHR42912">
    <property type="entry name" value="METHYLTRANSFERASE"/>
    <property type="match status" value="1"/>
</dbReference>
<sequence length="267" mass="29993">MESFAEIYSRPHIVRQFDFDRLEFAEGEFLRALMRHEGDPDLLDLGIGAGRTTRFLAPLCGTYTGIDIAPGMVTYCRKTFATAIDGKGWSIEVGDGANLSRWADESFDFVLFSFNGLDCLSLADRERCLREIQRVLRPGGMLMFSSHNLQAIPTTYHADQPELTASRWAGIQSRNPPWAELATQPEAMFWDGVYGDDEDVRHIYIRPAHQVRVLEKLGFANTRVLQGHDGAKVGAEELDHAVDFSLYYQTWKPALNPAATESESDPT</sequence>
<dbReference type="EC" id="2.1.-.-" evidence="2"/>
<protein>
    <submittedName>
        <fullName evidence="2">Class I SAM-dependent methyltransferase</fullName>
        <ecNumber evidence="2">2.1.-.-</ecNumber>
    </submittedName>
</protein>